<dbReference type="InterPro" id="IPR036812">
    <property type="entry name" value="NAD(P)_OxRdtase_dom_sf"/>
</dbReference>
<sequence>MQTRPLGRTGIQVSAYALGTMMFGPYGNPDPDDCVRLVHRALDGGINLIDTADVYGGDGESEKIVGKALRGRRDDVVLATKFNGPMGSGANQRGSSRRWIVSAVEGSLRRLGVDHIDLYQAHHPEPGTDVEETLSALTELLRAGKVRAIGHSNLPASDIVEAQWVAERRGLARFRSEQPHYSILNRGVEREILPVCERHGLGVLVWSPLAMGLLAGRLRKDSAETPSPGRLHWARQHLTDTRKLDAVEALAQLASQAGLSLPHLALAFVTAHPAVTAAIIGPRTPAQLEDLLAGADTVLGTDLLDRLDEIVPPGVDLGPIDVAYVPPALAQPSLRRRTAGTRAGHSSRLGRGDGFKTRPV</sequence>
<dbReference type="OrthoDB" id="9768793at2"/>
<dbReference type="FunFam" id="3.20.20.100:FF:000004">
    <property type="entry name" value="Oxidoreductase, aldo/keto reductase"/>
    <property type="match status" value="1"/>
</dbReference>
<dbReference type="GO" id="GO:0016491">
    <property type="term" value="F:oxidoreductase activity"/>
    <property type="evidence" value="ECO:0007669"/>
    <property type="project" value="UniProtKB-KW"/>
</dbReference>
<feature type="compositionally biased region" description="Basic and acidic residues" evidence="2">
    <location>
        <begin position="350"/>
        <end position="360"/>
    </location>
</feature>
<dbReference type="PRINTS" id="PR00069">
    <property type="entry name" value="ALDKETRDTASE"/>
</dbReference>
<dbReference type="InterPro" id="IPR050523">
    <property type="entry name" value="AKR_Detox_Biosynth"/>
</dbReference>
<evidence type="ECO:0000256" key="1">
    <source>
        <dbReference type="ARBA" id="ARBA00023002"/>
    </source>
</evidence>
<organism evidence="4 5">
    <name type="scientific">Amycolatopsis saalfeldensis</name>
    <dbReference type="NCBI Taxonomy" id="394193"/>
    <lineage>
        <taxon>Bacteria</taxon>
        <taxon>Bacillati</taxon>
        <taxon>Actinomycetota</taxon>
        <taxon>Actinomycetes</taxon>
        <taxon>Pseudonocardiales</taxon>
        <taxon>Pseudonocardiaceae</taxon>
        <taxon>Amycolatopsis</taxon>
    </lineage>
</organism>
<dbReference type="GO" id="GO:0005829">
    <property type="term" value="C:cytosol"/>
    <property type="evidence" value="ECO:0007669"/>
    <property type="project" value="UniProtKB-ARBA"/>
</dbReference>
<dbReference type="EMBL" id="FOEF01000004">
    <property type="protein sequence ID" value="SEP19343.1"/>
    <property type="molecule type" value="Genomic_DNA"/>
</dbReference>
<protein>
    <submittedName>
        <fullName evidence="4">Predicted oxidoreductase</fullName>
    </submittedName>
</protein>
<dbReference type="SUPFAM" id="SSF51430">
    <property type="entry name" value="NAD(P)-linked oxidoreductase"/>
    <property type="match status" value="1"/>
</dbReference>
<dbReference type="STRING" id="394193.SAMN04489732_104327"/>
<dbReference type="PANTHER" id="PTHR43364:SF4">
    <property type="entry name" value="NAD(P)-LINKED OXIDOREDUCTASE SUPERFAMILY PROTEIN"/>
    <property type="match status" value="1"/>
</dbReference>
<dbReference type="Gene3D" id="3.20.20.100">
    <property type="entry name" value="NADP-dependent oxidoreductase domain"/>
    <property type="match status" value="1"/>
</dbReference>
<dbReference type="InterPro" id="IPR023210">
    <property type="entry name" value="NADP_OxRdtase_dom"/>
</dbReference>
<evidence type="ECO:0000259" key="3">
    <source>
        <dbReference type="Pfam" id="PF00248"/>
    </source>
</evidence>
<gene>
    <name evidence="4" type="ORF">SAMN04489732_104327</name>
</gene>
<feature type="region of interest" description="Disordered" evidence="2">
    <location>
        <begin position="333"/>
        <end position="360"/>
    </location>
</feature>
<dbReference type="AlphaFoldDB" id="A0A1H8VVN5"/>
<reference evidence="4 5" key="1">
    <citation type="submission" date="2016-10" db="EMBL/GenBank/DDBJ databases">
        <authorList>
            <person name="de Groot N.N."/>
        </authorList>
    </citation>
    <scope>NUCLEOTIDE SEQUENCE [LARGE SCALE GENOMIC DNA]</scope>
    <source>
        <strain evidence="4 5">DSM 44993</strain>
    </source>
</reference>
<name>A0A1H8VVN5_9PSEU</name>
<accession>A0A1H8VVN5</accession>
<keyword evidence="1" id="KW-0560">Oxidoreductase</keyword>
<evidence type="ECO:0000313" key="4">
    <source>
        <dbReference type="EMBL" id="SEP19343.1"/>
    </source>
</evidence>
<evidence type="ECO:0000256" key="2">
    <source>
        <dbReference type="SAM" id="MobiDB-lite"/>
    </source>
</evidence>
<keyword evidence="5" id="KW-1185">Reference proteome</keyword>
<dbReference type="InterPro" id="IPR020471">
    <property type="entry name" value="AKR"/>
</dbReference>
<dbReference type="PANTHER" id="PTHR43364">
    <property type="entry name" value="NADH-SPECIFIC METHYLGLYOXAL REDUCTASE-RELATED"/>
    <property type="match status" value="1"/>
</dbReference>
<dbReference type="Proteomes" id="UP000198582">
    <property type="component" value="Unassembled WGS sequence"/>
</dbReference>
<proteinExistence type="predicted"/>
<feature type="domain" description="NADP-dependent oxidoreductase" evidence="3">
    <location>
        <begin position="18"/>
        <end position="310"/>
    </location>
</feature>
<evidence type="ECO:0000313" key="5">
    <source>
        <dbReference type="Proteomes" id="UP000198582"/>
    </source>
</evidence>
<dbReference type="RefSeq" id="WP_091616906.1">
    <property type="nucleotide sequence ID" value="NZ_FOEF01000004.1"/>
</dbReference>
<dbReference type="Pfam" id="PF00248">
    <property type="entry name" value="Aldo_ket_red"/>
    <property type="match status" value="1"/>
</dbReference>